<evidence type="ECO:0000259" key="8">
    <source>
        <dbReference type="PROSITE" id="PS50156"/>
    </source>
</evidence>
<evidence type="ECO:0000256" key="6">
    <source>
        <dbReference type="ARBA" id="ARBA00038046"/>
    </source>
</evidence>
<dbReference type="SUPFAM" id="SSF82866">
    <property type="entry name" value="Multidrug efflux transporter AcrB transmembrane domain"/>
    <property type="match status" value="2"/>
</dbReference>
<evidence type="ECO:0000256" key="7">
    <source>
        <dbReference type="SAM" id="Phobius"/>
    </source>
</evidence>
<feature type="transmembrane region" description="Helical" evidence="7">
    <location>
        <begin position="198"/>
        <end position="225"/>
    </location>
</feature>
<evidence type="ECO:0000256" key="1">
    <source>
        <dbReference type="ARBA" id="ARBA00004141"/>
    </source>
</evidence>
<feature type="transmembrane region" description="Helical" evidence="7">
    <location>
        <begin position="696"/>
        <end position="722"/>
    </location>
</feature>
<dbReference type="AlphaFoldDB" id="A0A2G8JMJ5"/>
<dbReference type="EMBL" id="MRZV01001587">
    <property type="protein sequence ID" value="PIK36957.1"/>
    <property type="molecule type" value="Genomic_DNA"/>
</dbReference>
<evidence type="ECO:0000313" key="10">
    <source>
        <dbReference type="Proteomes" id="UP000230750"/>
    </source>
</evidence>
<feature type="transmembrane region" description="Helical" evidence="7">
    <location>
        <begin position="418"/>
        <end position="438"/>
    </location>
</feature>
<evidence type="ECO:0000256" key="4">
    <source>
        <dbReference type="ARBA" id="ARBA00023136"/>
    </source>
</evidence>
<keyword evidence="10" id="KW-1185">Reference proteome</keyword>
<organism evidence="9 10">
    <name type="scientific">Stichopus japonicus</name>
    <name type="common">Sea cucumber</name>
    <dbReference type="NCBI Taxonomy" id="307972"/>
    <lineage>
        <taxon>Eukaryota</taxon>
        <taxon>Metazoa</taxon>
        <taxon>Echinodermata</taxon>
        <taxon>Eleutherozoa</taxon>
        <taxon>Echinozoa</taxon>
        <taxon>Holothuroidea</taxon>
        <taxon>Aspidochirotacea</taxon>
        <taxon>Aspidochirotida</taxon>
        <taxon>Stichopodidae</taxon>
        <taxon>Apostichopus</taxon>
    </lineage>
</organism>
<dbReference type="InterPro" id="IPR053958">
    <property type="entry name" value="HMGCR/SNAP/NPC1-like_SSD"/>
</dbReference>
<keyword evidence="4 7" id="KW-0472">Membrane</keyword>
<comment type="caution">
    <text evidence="9">The sequence shown here is derived from an EMBL/GenBank/DDBJ whole genome shotgun (WGS) entry which is preliminary data.</text>
</comment>
<keyword evidence="5" id="KW-0325">Glycoprotein</keyword>
<dbReference type="Pfam" id="PF12349">
    <property type="entry name" value="Sterol-sensing"/>
    <property type="match status" value="1"/>
</dbReference>
<dbReference type="GO" id="GO:0007224">
    <property type="term" value="P:smoothened signaling pathway"/>
    <property type="evidence" value="ECO:0007669"/>
    <property type="project" value="TreeGrafter"/>
</dbReference>
<protein>
    <recommendedName>
        <fullName evidence="8">SSD domain-containing protein</fullName>
    </recommendedName>
</protein>
<dbReference type="PANTHER" id="PTHR45951">
    <property type="entry name" value="PROTEIN DISPATCHED-RELATED"/>
    <property type="match status" value="1"/>
</dbReference>
<proteinExistence type="inferred from homology"/>
<evidence type="ECO:0000256" key="2">
    <source>
        <dbReference type="ARBA" id="ARBA00022692"/>
    </source>
</evidence>
<keyword evidence="2 7" id="KW-0812">Transmembrane</keyword>
<comment type="subcellular location">
    <subcellularLocation>
        <location evidence="1">Membrane</location>
        <topology evidence="1">Multi-pass membrane protein</topology>
    </subcellularLocation>
</comment>
<sequence>MRSFRLYTGSHLLKLVYETVDEGSMFQADKLTSVCRHEENLIRKHDSFAKTCVTQRTVAAGNMCCPSWSLGYVVALMSNKSSCFDVAEMDVTYAQEILTQFQAISRSVIVPSDLTNCQHFPEQCTVEDLIYITSNFLLPISYSDHPTFTMSFSPIVLCPDSNNCGNSTQQLFEDNFGDDASLDDDVTKVTAGDFGLKFVLFDLFLVSDFFLVMMGALSALCIIWIYTHSLFITLCAITNMAMSLTMAYSIYFLVFRLTFFPFVNVISAVLIIGVGADDTFVYIDLWRASQKKFGFTKEKRVHVLEETSKHAFSTMFVTSFTTSSALFATAFSNITAIKCFAAYAGLAILINFAYTITWLPAVIVIHDKYVSIINPMVSALQTKSHIVNSLLKVINKCCHSPNLFFEVILPKVIWHLRFFWLIFLLSVGALGFVLSFIYPRLGLPEKNEFQLFRDDHLFEQYDQVYRKTYAFDINEKPLMPVFFIWGVIPIDNGNHWDPYNTGQLVLDTNFEFGNSQTQEWLYNFCIRRHLGYDLMKNNTLKVLYLAFDGSTPYSLQFSSVDTFWKELRTWTQKEVINAPVGMQGGWSVSQMDIQLYFYDLQAGIASGTATSVSISLSMASIVLFLSTRNIVTTLFAIITISCAVFVVIGCLVLLGWELNVFESAILSLAVGLSVDFTIHYGVAFRLAPFPDRKSKAMYATTTLSAAITVAAVSTFTAGAFMIPATVLSYVQLGVFLTLVMAVSWIYANFLFLPLCFILGPNNNFGQVRPVSFFLRREDPQHHNRCSGNDVLVRSNTSEVSRNVDRTD</sequence>
<feature type="transmembrane region" description="Helical" evidence="7">
    <location>
        <begin position="664"/>
        <end position="684"/>
    </location>
</feature>
<dbReference type="OrthoDB" id="193905at2759"/>
<keyword evidence="3 7" id="KW-1133">Transmembrane helix</keyword>
<feature type="transmembrane region" description="Helical" evidence="7">
    <location>
        <begin position="734"/>
        <end position="758"/>
    </location>
</feature>
<reference evidence="9 10" key="1">
    <citation type="journal article" date="2017" name="PLoS Biol.">
        <title>The sea cucumber genome provides insights into morphological evolution and visceral regeneration.</title>
        <authorList>
            <person name="Zhang X."/>
            <person name="Sun L."/>
            <person name="Yuan J."/>
            <person name="Sun Y."/>
            <person name="Gao Y."/>
            <person name="Zhang L."/>
            <person name="Li S."/>
            <person name="Dai H."/>
            <person name="Hamel J.F."/>
            <person name="Liu C."/>
            <person name="Yu Y."/>
            <person name="Liu S."/>
            <person name="Lin W."/>
            <person name="Guo K."/>
            <person name="Jin S."/>
            <person name="Xu P."/>
            <person name="Storey K.B."/>
            <person name="Huan P."/>
            <person name="Zhang T."/>
            <person name="Zhou Y."/>
            <person name="Zhang J."/>
            <person name="Lin C."/>
            <person name="Li X."/>
            <person name="Xing L."/>
            <person name="Huo D."/>
            <person name="Sun M."/>
            <person name="Wang L."/>
            <person name="Mercier A."/>
            <person name="Li F."/>
            <person name="Yang H."/>
            <person name="Xiang J."/>
        </authorList>
    </citation>
    <scope>NUCLEOTIDE SEQUENCE [LARGE SCALE GENOMIC DNA]</scope>
    <source>
        <strain evidence="9">Shaxun</strain>
        <tissue evidence="9">Muscle</tissue>
    </source>
</reference>
<gene>
    <name evidence="9" type="ORF">BSL78_26210</name>
</gene>
<accession>A0A2G8JMJ5</accession>
<comment type="similarity">
    <text evidence="6">Belongs to the dispatched family.</text>
</comment>
<dbReference type="PANTHER" id="PTHR45951:SF3">
    <property type="entry name" value="PROTEIN DISPATCHED"/>
    <property type="match status" value="1"/>
</dbReference>
<feature type="transmembrane region" description="Helical" evidence="7">
    <location>
        <begin position="311"/>
        <end position="331"/>
    </location>
</feature>
<dbReference type="GO" id="GO:0016020">
    <property type="term" value="C:membrane"/>
    <property type="evidence" value="ECO:0007669"/>
    <property type="project" value="UniProtKB-SubCell"/>
</dbReference>
<feature type="domain" description="SSD" evidence="8">
    <location>
        <begin position="232"/>
        <end position="365"/>
    </location>
</feature>
<dbReference type="PROSITE" id="PS50156">
    <property type="entry name" value="SSD"/>
    <property type="match status" value="1"/>
</dbReference>
<evidence type="ECO:0000256" key="3">
    <source>
        <dbReference type="ARBA" id="ARBA00022989"/>
    </source>
</evidence>
<evidence type="ECO:0000256" key="5">
    <source>
        <dbReference type="ARBA" id="ARBA00023180"/>
    </source>
</evidence>
<feature type="transmembrane region" description="Helical" evidence="7">
    <location>
        <begin position="343"/>
        <end position="366"/>
    </location>
</feature>
<name>A0A2G8JMJ5_STIJA</name>
<dbReference type="Proteomes" id="UP000230750">
    <property type="component" value="Unassembled WGS sequence"/>
</dbReference>
<dbReference type="GO" id="GO:0022857">
    <property type="term" value="F:transmembrane transporter activity"/>
    <property type="evidence" value="ECO:0007669"/>
    <property type="project" value="TreeGrafter"/>
</dbReference>
<evidence type="ECO:0000313" key="9">
    <source>
        <dbReference type="EMBL" id="PIK36957.1"/>
    </source>
</evidence>
<dbReference type="InterPro" id="IPR052081">
    <property type="entry name" value="Dispatched_Hh_regulator"/>
</dbReference>
<dbReference type="Gene3D" id="1.20.1640.10">
    <property type="entry name" value="Multidrug efflux transporter AcrB transmembrane domain"/>
    <property type="match status" value="2"/>
</dbReference>
<dbReference type="STRING" id="307972.A0A2G8JMJ5"/>
<feature type="transmembrane region" description="Helical" evidence="7">
    <location>
        <begin position="262"/>
        <end position="283"/>
    </location>
</feature>
<feature type="transmembrane region" description="Helical" evidence="7">
    <location>
        <begin position="634"/>
        <end position="658"/>
    </location>
</feature>
<dbReference type="InterPro" id="IPR000731">
    <property type="entry name" value="SSD"/>
</dbReference>